<dbReference type="GO" id="GO:0003856">
    <property type="term" value="F:3-dehydroquinate synthase activity"/>
    <property type="evidence" value="ECO:0007669"/>
    <property type="project" value="UniProtKB-UniRule"/>
</dbReference>
<evidence type="ECO:0000256" key="3">
    <source>
        <dbReference type="ARBA" id="ARBA00003485"/>
    </source>
</evidence>
<dbReference type="CDD" id="cd08195">
    <property type="entry name" value="DHQS"/>
    <property type="match status" value="1"/>
</dbReference>
<dbReference type="EC" id="4.2.3.4" evidence="7 18"/>
<dbReference type="InterPro" id="IPR050071">
    <property type="entry name" value="Dehydroquinate_synthase"/>
</dbReference>
<evidence type="ECO:0000256" key="18">
    <source>
        <dbReference type="HAMAP-Rule" id="MF_00110"/>
    </source>
</evidence>
<comment type="similarity">
    <text evidence="6 18">Belongs to the sugar phosphate cyclases superfamily. Dehydroquinate synthase family.</text>
</comment>
<dbReference type="PIRSF" id="PIRSF001455">
    <property type="entry name" value="DHQ_synth"/>
    <property type="match status" value="1"/>
</dbReference>
<dbReference type="RefSeq" id="WP_007080019.1">
    <property type="nucleotide sequence ID" value="NZ_AJXU01000007.1"/>
</dbReference>
<dbReference type="OrthoDB" id="9806583at2"/>
<proteinExistence type="inferred from homology"/>
<keyword evidence="10 18" id="KW-0028">Amino-acid biosynthesis</keyword>
<keyword evidence="11 18" id="KW-0479">Metal-binding</keyword>
<feature type="binding site" evidence="18">
    <location>
        <position position="187"/>
    </location>
    <ligand>
        <name>Zn(2+)</name>
        <dbReference type="ChEBI" id="CHEBI:29105"/>
    </ligand>
</feature>
<feature type="domain" description="3-dehydroquinate synthase C-terminal" evidence="20">
    <location>
        <begin position="184"/>
        <end position="328"/>
    </location>
</feature>
<keyword evidence="17 18" id="KW-0170">Cobalt</keyword>
<dbReference type="eggNOG" id="COG0337">
    <property type="taxonomic scope" value="Bacteria"/>
</dbReference>
<dbReference type="AlphaFoldDB" id="I4VZL3"/>
<keyword evidence="14 18" id="KW-0520">NAD</keyword>
<dbReference type="InterPro" id="IPR056179">
    <property type="entry name" value="DHQS_C"/>
</dbReference>
<dbReference type="Gene3D" id="1.20.1090.10">
    <property type="entry name" value="Dehydroquinate synthase-like - alpha domain"/>
    <property type="match status" value="1"/>
</dbReference>
<evidence type="ECO:0000256" key="10">
    <source>
        <dbReference type="ARBA" id="ARBA00022605"/>
    </source>
</evidence>
<dbReference type="Gene3D" id="3.40.50.1970">
    <property type="match status" value="1"/>
</dbReference>
<dbReference type="GO" id="GO:0008652">
    <property type="term" value="P:amino acid biosynthetic process"/>
    <property type="evidence" value="ECO:0007669"/>
    <property type="project" value="UniProtKB-KW"/>
</dbReference>
<comment type="function">
    <text evidence="3 18">Catalyzes the conversion of 3-deoxy-D-arabino-heptulosonate 7-phosphate (DAHP) to dehydroquinate (DHQ).</text>
</comment>
<dbReference type="GO" id="GO:0046872">
    <property type="term" value="F:metal ion binding"/>
    <property type="evidence" value="ECO:0007669"/>
    <property type="project" value="UniProtKB-KW"/>
</dbReference>
<dbReference type="GO" id="GO:0009073">
    <property type="term" value="P:aromatic amino acid family biosynthetic process"/>
    <property type="evidence" value="ECO:0007669"/>
    <property type="project" value="UniProtKB-KW"/>
</dbReference>
<dbReference type="Pfam" id="PF01761">
    <property type="entry name" value="DHQ_synthase"/>
    <property type="match status" value="1"/>
</dbReference>
<feature type="binding site" evidence="18">
    <location>
        <position position="154"/>
    </location>
    <ligand>
        <name>NAD(+)</name>
        <dbReference type="ChEBI" id="CHEBI:57540"/>
    </ligand>
</feature>
<keyword evidence="16 18" id="KW-0456">Lyase</keyword>
<dbReference type="FunFam" id="3.40.50.1970:FF:000001">
    <property type="entry name" value="3-dehydroquinate synthase"/>
    <property type="match status" value="1"/>
</dbReference>
<dbReference type="PANTHER" id="PTHR43622">
    <property type="entry name" value="3-DEHYDROQUINATE SYNTHASE"/>
    <property type="match status" value="1"/>
</dbReference>
<gene>
    <name evidence="18 21" type="primary">aroB</name>
    <name evidence="21" type="ORF">UU9_01884</name>
</gene>
<protein>
    <recommendedName>
        <fullName evidence="8 18">3-dehydroquinate synthase</fullName>
        <shortName evidence="18">DHQS</shortName>
        <ecNumber evidence="7 18">4.2.3.4</ecNumber>
    </recommendedName>
</protein>
<evidence type="ECO:0000256" key="13">
    <source>
        <dbReference type="ARBA" id="ARBA00022833"/>
    </source>
</evidence>
<evidence type="ECO:0000256" key="5">
    <source>
        <dbReference type="ARBA" id="ARBA00004661"/>
    </source>
</evidence>
<reference evidence="21 22" key="1">
    <citation type="journal article" date="2012" name="J. Bacteriol.">
        <title>Genome sequences for six rhodanobacter strains, isolated from soils and the terrestrial subsurface, with variable denitrification capabilities.</title>
        <authorList>
            <person name="Kostka J.E."/>
            <person name="Green S.J."/>
            <person name="Rishishwar L."/>
            <person name="Prakash O."/>
            <person name="Katz L.S."/>
            <person name="Marino-Ramirez L."/>
            <person name="Jordan I.K."/>
            <person name="Munk C."/>
            <person name="Ivanova N."/>
            <person name="Mikhailova N."/>
            <person name="Watson D.B."/>
            <person name="Brown S.D."/>
            <person name="Palumbo A.V."/>
            <person name="Brooks S.C."/>
        </authorList>
    </citation>
    <scope>NUCLEOTIDE SEQUENCE [LARGE SCALE GENOMIC DNA]</scope>
    <source>
        <strain evidence="22">Jip2T</strain>
    </source>
</reference>
<dbReference type="GO" id="GO:0005737">
    <property type="term" value="C:cytoplasm"/>
    <property type="evidence" value="ECO:0007669"/>
    <property type="project" value="UniProtKB-SubCell"/>
</dbReference>
<dbReference type="PATRIC" id="fig|1163408.3.peg.393"/>
<comment type="pathway">
    <text evidence="5 18">Metabolic intermediate biosynthesis; chorismate biosynthesis; chorismate from D-erythrose 4-phosphate and phosphoenolpyruvate: step 2/7.</text>
</comment>
<dbReference type="PANTHER" id="PTHR43622:SF7">
    <property type="entry name" value="3-DEHYDROQUINATE SYNTHASE, CHLOROPLASTIC"/>
    <property type="match status" value="1"/>
</dbReference>
<evidence type="ECO:0000256" key="7">
    <source>
        <dbReference type="ARBA" id="ARBA00013031"/>
    </source>
</evidence>
<evidence type="ECO:0000256" key="1">
    <source>
        <dbReference type="ARBA" id="ARBA00001393"/>
    </source>
</evidence>
<organism evidence="21 22">
    <name type="scientific">Rhodanobacter fulvus Jip2</name>
    <dbReference type="NCBI Taxonomy" id="1163408"/>
    <lineage>
        <taxon>Bacteria</taxon>
        <taxon>Pseudomonadati</taxon>
        <taxon>Pseudomonadota</taxon>
        <taxon>Gammaproteobacteria</taxon>
        <taxon>Lysobacterales</taxon>
        <taxon>Rhodanobacteraceae</taxon>
        <taxon>Rhodanobacter</taxon>
    </lineage>
</organism>
<evidence type="ECO:0000259" key="20">
    <source>
        <dbReference type="Pfam" id="PF24621"/>
    </source>
</evidence>
<evidence type="ECO:0000259" key="19">
    <source>
        <dbReference type="Pfam" id="PF01761"/>
    </source>
</evidence>
<keyword evidence="15 18" id="KW-0057">Aromatic amino acid biosynthesis</keyword>
<evidence type="ECO:0000256" key="6">
    <source>
        <dbReference type="ARBA" id="ARBA00005412"/>
    </source>
</evidence>
<evidence type="ECO:0000256" key="9">
    <source>
        <dbReference type="ARBA" id="ARBA00022490"/>
    </source>
</evidence>
<feature type="binding site" evidence="18">
    <location>
        <position position="250"/>
    </location>
    <ligand>
        <name>Zn(2+)</name>
        <dbReference type="ChEBI" id="CHEBI:29105"/>
    </ligand>
</feature>
<name>I4VZL3_9GAMM</name>
<evidence type="ECO:0000256" key="17">
    <source>
        <dbReference type="ARBA" id="ARBA00023285"/>
    </source>
</evidence>
<evidence type="ECO:0000256" key="16">
    <source>
        <dbReference type="ARBA" id="ARBA00023239"/>
    </source>
</evidence>
<evidence type="ECO:0000313" key="22">
    <source>
        <dbReference type="Proteomes" id="UP000004210"/>
    </source>
</evidence>
<dbReference type="Proteomes" id="UP000004210">
    <property type="component" value="Unassembled WGS sequence"/>
</dbReference>
<dbReference type="InterPro" id="IPR016037">
    <property type="entry name" value="DHQ_synth_AroB"/>
</dbReference>
<dbReference type="NCBIfam" id="TIGR01357">
    <property type="entry name" value="aroB"/>
    <property type="match status" value="1"/>
</dbReference>
<dbReference type="InterPro" id="IPR030960">
    <property type="entry name" value="DHQS/DOIS_N"/>
</dbReference>
<evidence type="ECO:0000256" key="2">
    <source>
        <dbReference type="ARBA" id="ARBA00001911"/>
    </source>
</evidence>
<dbReference type="EMBL" id="AJXU01000007">
    <property type="protein sequence ID" value="EIL92654.1"/>
    <property type="molecule type" value="Genomic_DNA"/>
</dbReference>
<dbReference type="STRING" id="1163408.UU9_01884"/>
<feature type="binding site" evidence="18">
    <location>
        <begin position="108"/>
        <end position="112"/>
    </location>
    <ligand>
        <name>NAD(+)</name>
        <dbReference type="ChEBI" id="CHEBI:57540"/>
    </ligand>
</feature>
<feature type="binding site" evidence="18">
    <location>
        <position position="145"/>
    </location>
    <ligand>
        <name>NAD(+)</name>
        <dbReference type="ChEBI" id="CHEBI:57540"/>
    </ligand>
</feature>
<feature type="binding site" evidence="18">
    <location>
        <begin position="172"/>
        <end position="175"/>
    </location>
    <ligand>
        <name>NAD(+)</name>
        <dbReference type="ChEBI" id="CHEBI:57540"/>
    </ligand>
</feature>
<comment type="cofactor">
    <cofactor evidence="2 18">
        <name>NAD(+)</name>
        <dbReference type="ChEBI" id="CHEBI:57540"/>
    </cofactor>
</comment>
<dbReference type="SUPFAM" id="SSF56796">
    <property type="entry name" value="Dehydroquinate synthase-like"/>
    <property type="match status" value="1"/>
</dbReference>
<sequence length="365" mass="39415">MNDSHLSTIEVALGTRRYPVWIGHDLLADRNRWRAMLRGRHALVISNTTVAPLYLQRVAQGLEGLEWSSFLLEDGEAHKSFANVERALQALADLGATRDACVIALGGGVVGDLAGFSAACWMRGIDFIQMPTTLLAMVDSSVGGKTGVNLPAGKNLVGAFHQPRAVVADIDTLATLPEREYSAGLAEVVKGAAIGDAPFFEWLEKHADSLMAHNTALLIEAIARKVRYKAGVVSRDETEQGERALLNWGHTFGHALETAGHYTTLLHGEGVAVGMVLAAKMSERLGMSEPADRERLQRLLQRLGLPTTVPAGMDPQQLLELMRLDKKNANGQLRLILWRGIGKAEIVGGVDETEVLAVLRAAMPA</sequence>
<evidence type="ECO:0000313" key="21">
    <source>
        <dbReference type="EMBL" id="EIL92654.1"/>
    </source>
</evidence>
<evidence type="ECO:0000256" key="11">
    <source>
        <dbReference type="ARBA" id="ARBA00022723"/>
    </source>
</evidence>
<keyword evidence="9 18" id="KW-0963">Cytoplasm</keyword>
<feature type="binding site" evidence="18">
    <location>
        <begin position="132"/>
        <end position="133"/>
    </location>
    <ligand>
        <name>NAD(+)</name>
        <dbReference type="ChEBI" id="CHEBI:57540"/>
    </ligand>
</feature>
<comment type="subcellular location">
    <subcellularLocation>
        <location evidence="4 18">Cytoplasm</location>
    </subcellularLocation>
</comment>
<accession>I4VZL3</accession>
<feature type="binding site" evidence="18">
    <location>
        <begin position="74"/>
        <end position="79"/>
    </location>
    <ligand>
        <name>NAD(+)</name>
        <dbReference type="ChEBI" id="CHEBI:57540"/>
    </ligand>
</feature>
<dbReference type="HAMAP" id="MF_00110">
    <property type="entry name" value="DHQ_synthase"/>
    <property type="match status" value="1"/>
</dbReference>
<evidence type="ECO:0000256" key="14">
    <source>
        <dbReference type="ARBA" id="ARBA00023027"/>
    </source>
</evidence>
<feature type="domain" description="3-dehydroquinate synthase N-terminal" evidence="19">
    <location>
        <begin position="71"/>
        <end position="182"/>
    </location>
</feature>
<evidence type="ECO:0000256" key="8">
    <source>
        <dbReference type="ARBA" id="ARBA00017684"/>
    </source>
</evidence>
<evidence type="ECO:0000256" key="4">
    <source>
        <dbReference type="ARBA" id="ARBA00004496"/>
    </source>
</evidence>
<dbReference type="Pfam" id="PF24621">
    <property type="entry name" value="DHQS_C"/>
    <property type="match status" value="1"/>
</dbReference>
<evidence type="ECO:0000256" key="15">
    <source>
        <dbReference type="ARBA" id="ARBA00023141"/>
    </source>
</evidence>
<comment type="caution">
    <text evidence="21">The sequence shown here is derived from an EMBL/GenBank/DDBJ whole genome shotgun (WGS) entry which is preliminary data.</text>
</comment>
<comment type="cofactor">
    <cofactor evidence="18">
        <name>Co(2+)</name>
        <dbReference type="ChEBI" id="CHEBI:48828"/>
    </cofactor>
    <cofactor evidence="18">
        <name>Zn(2+)</name>
        <dbReference type="ChEBI" id="CHEBI:29105"/>
    </cofactor>
    <text evidence="18">Binds 1 divalent metal cation per subunit. Can use either Co(2+) or Zn(2+).</text>
</comment>
<dbReference type="UniPathway" id="UPA00053">
    <property type="reaction ID" value="UER00085"/>
</dbReference>
<feature type="binding site" evidence="18">
    <location>
        <position position="267"/>
    </location>
    <ligand>
        <name>Zn(2+)</name>
        <dbReference type="ChEBI" id="CHEBI:29105"/>
    </ligand>
</feature>
<dbReference type="GO" id="GO:0000166">
    <property type="term" value="F:nucleotide binding"/>
    <property type="evidence" value="ECO:0007669"/>
    <property type="project" value="UniProtKB-KW"/>
</dbReference>
<comment type="catalytic activity">
    <reaction evidence="1 18">
        <text>7-phospho-2-dehydro-3-deoxy-D-arabino-heptonate = 3-dehydroquinate + phosphate</text>
        <dbReference type="Rhea" id="RHEA:21968"/>
        <dbReference type="ChEBI" id="CHEBI:32364"/>
        <dbReference type="ChEBI" id="CHEBI:43474"/>
        <dbReference type="ChEBI" id="CHEBI:58394"/>
        <dbReference type="EC" id="4.2.3.4"/>
    </reaction>
</comment>
<keyword evidence="13 18" id="KW-0862">Zinc</keyword>
<dbReference type="GO" id="GO:0009423">
    <property type="term" value="P:chorismate biosynthetic process"/>
    <property type="evidence" value="ECO:0007669"/>
    <property type="project" value="UniProtKB-UniRule"/>
</dbReference>
<keyword evidence="12 18" id="KW-0547">Nucleotide-binding</keyword>
<evidence type="ECO:0000256" key="12">
    <source>
        <dbReference type="ARBA" id="ARBA00022741"/>
    </source>
</evidence>
<keyword evidence="22" id="KW-1185">Reference proteome</keyword>
<dbReference type="InterPro" id="IPR030963">
    <property type="entry name" value="DHQ_synth_fam"/>
</dbReference>